<dbReference type="AlphaFoldDB" id="A0A7X0L0Q2"/>
<keyword evidence="2" id="KW-0472">Membrane</keyword>
<evidence type="ECO:0000256" key="1">
    <source>
        <dbReference type="SAM" id="MobiDB-lite"/>
    </source>
</evidence>
<evidence type="ECO:0000313" key="5">
    <source>
        <dbReference type="Proteomes" id="UP000546324"/>
    </source>
</evidence>
<dbReference type="Pfam" id="PF07811">
    <property type="entry name" value="TadE"/>
    <property type="match status" value="1"/>
</dbReference>
<sequence>MGARVPRPAADGGSMSLEMVLVTPIFVAFLLFLAGAGRMVDAKSQVDGAARDAARAASIARSAGAAQSLAADTASAGLRGTSWCSGGPSVQTDVSRWEPGGSVGVTITCDVDLGDLAFIGLPGSKRLQGHAIAPVDTYTFRGTDGEPQDGEPQDGEPQDGEPQEGAP</sequence>
<protein>
    <recommendedName>
        <fullName evidence="3">TadE-like domain-containing protein</fullName>
    </recommendedName>
</protein>
<dbReference type="InterPro" id="IPR012495">
    <property type="entry name" value="TadE-like_dom"/>
</dbReference>
<dbReference type="EMBL" id="JACHMQ010000001">
    <property type="protein sequence ID" value="MBB6397695.1"/>
    <property type="molecule type" value="Genomic_DNA"/>
</dbReference>
<feature type="region of interest" description="Disordered" evidence="1">
    <location>
        <begin position="136"/>
        <end position="167"/>
    </location>
</feature>
<name>A0A7X0L0Q2_9ACTN</name>
<keyword evidence="2" id="KW-0812">Transmembrane</keyword>
<dbReference type="Proteomes" id="UP000546324">
    <property type="component" value="Unassembled WGS sequence"/>
</dbReference>
<reference evidence="4 5" key="1">
    <citation type="submission" date="2020-08" db="EMBL/GenBank/DDBJ databases">
        <title>Sequencing the genomes of 1000 actinobacteria strains.</title>
        <authorList>
            <person name="Klenk H.-P."/>
        </authorList>
    </citation>
    <scope>NUCLEOTIDE SEQUENCE [LARGE SCALE GENOMIC DNA]</scope>
    <source>
        <strain evidence="4 5">DSM 43675</strain>
    </source>
</reference>
<proteinExistence type="predicted"/>
<feature type="transmembrane region" description="Helical" evidence="2">
    <location>
        <begin position="15"/>
        <end position="34"/>
    </location>
</feature>
<keyword evidence="2" id="KW-1133">Transmembrane helix</keyword>
<organism evidence="4 5">
    <name type="scientific">Actinomadura coerulea</name>
    <dbReference type="NCBI Taxonomy" id="46159"/>
    <lineage>
        <taxon>Bacteria</taxon>
        <taxon>Bacillati</taxon>
        <taxon>Actinomycetota</taxon>
        <taxon>Actinomycetes</taxon>
        <taxon>Streptosporangiales</taxon>
        <taxon>Thermomonosporaceae</taxon>
        <taxon>Actinomadura</taxon>
    </lineage>
</organism>
<gene>
    <name evidence="4" type="ORF">BKA00_004609</name>
</gene>
<feature type="domain" description="TadE-like" evidence="3">
    <location>
        <begin position="13"/>
        <end position="55"/>
    </location>
</feature>
<evidence type="ECO:0000259" key="3">
    <source>
        <dbReference type="Pfam" id="PF07811"/>
    </source>
</evidence>
<evidence type="ECO:0000256" key="2">
    <source>
        <dbReference type="SAM" id="Phobius"/>
    </source>
</evidence>
<accession>A0A7X0L0Q2</accession>
<keyword evidence="5" id="KW-1185">Reference proteome</keyword>
<feature type="compositionally biased region" description="Acidic residues" evidence="1">
    <location>
        <begin position="146"/>
        <end position="167"/>
    </location>
</feature>
<evidence type="ECO:0000313" key="4">
    <source>
        <dbReference type="EMBL" id="MBB6397695.1"/>
    </source>
</evidence>
<comment type="caution">
    <text evidence="4">The sequence shown here is derived from an EMBL/GenBank/DDBJ whole genome shotgun (WGS) entry which is preliminary data.</text>
</comment>